<feature type="region of interest" description="Disordered" evidence="9">
    <location>
        <begin position="23"/>
        <end position="42"/>
    </location>
</feature>
<dbReference type="PRINTS" id="PR00765">
    <property type="entry name" value="CRBOXYPTASEA"/>
</dbReference>
<feature type="domain" description="Peptidase M14" evidence="12">
    <location>
        <begin position="106"/>
        <end position="410"/>
    </location>
</feature>
<evidence type="ECO:0000313" key="13">
    <source>
        <dbReference type="EMBL" id="MCP2345169.1"/>
    </source>
</evidence>
<keyword evidence="6" id="KW-0862">Zinc</keyword>
<feature type="domain" description="MAM" evidence="11">
    <location>
        <begin position="434"/>
        <end position="609"/>
    </location>
</feature>
<evidence type="ECO:0008006" key="15">
    <source>
        <dbReference type="Google" id="ProtNLM"/>
    </source>
</evidence>
<comment type="cofactor">
    <cofactor evidence="1">
        <name>Zn(2+)</name>
        <dbReference type="ChEBI" id="CHEBI:29105"/>
    </cofactor>
</comment>
<dbReference type="PROSITE" id="PS52035">
    <property type="entry name" value="PEPTIDASE_M14"/>
    <property type="match status" value="1"/>
</dbReference>
<dbReference type="PROSITE" id="PS50060">
    <property type="entry name" value="MAM_2"/>
    <property type="match status" value="1"/>
</dbReference>
<dbReference type="InterPro" id="IPR033810">
    <property type="entry name" value="Carboxypeptidase_T"/>
</dbReference>
<evidence type="ECO:0000259" key="12">
    <source>
        <dbReference type="PROSITE" id="PS52035"/>
    </source>
</evidence>
<dbReference type="InterPro" id="IPR013320">
    <property type="entry name" value="ConA-like_dom_sf"/>
</dbReference>
<evidence type="ECO:0000256" key="6">
    <source>
        <dbReference type="ARBA" id="ARBA00022833"/>
    </source>
</evidence>
<dbReference type="InterPro" id="IPR057247">
    <property type="entry name" value="CARBOXYPEPT_ZN_2"/>
</dbReference>
<keyword evidence="7" id="KW-0482">Metalloprotease</keyword>
<dbReference type="Gene3D" id="2.60.120.200">
    <property type="match status" value="1"/>
</dbReference>
<evidence type="ECO:0000256" key="7">
    <source>
        <dbReference type="ARBA" id="ARBA00023049"/>
    </source>
</evidence>
<dbReference type="PANTHER" id="PTHR11705">
    <property type="entry name" value="PROTEASE FAMILY M14 CARBOXYPEPTIDASE A,B"/>
    <property type="match status" value="1"/>
</dbReference>
<evidence type="ECO:0000259" key="11">
    <source>
        <dbReference type="PROSITE" id="PS50060"/>
    </source>
</evidence>
<dbReference type="CDD" id="cd03859">
    <property type="entry name" value="M14_CPT"/>
    <property type="match status" value="1"/>
</dbReference>
<evidence type="ECO:0000256" key="5">
    <source>
        <dbReference type="ARBA" id="ARBA00022801"/>
    </source>
</evidence>
<dbReference type="InterPro" id="IPR057246">
    <property type="entry name" value="CARBOXYPEPT_ZN_1"/>
</dbReference>
<keyword evidence="10" id="KW-0732">Signal</keyword>
<evidence type="ECO:0000256" key="1">
    <source>
        <dbReference type="ARBA" id="ARBA00001947"/>
    </source>
</evidence>
<feature type="region of interest" description="Disordered" evidence="9">
    <location>
        <begin position="444"/>
        <end position="480"/>
    </location>
</feature>
<keyword evidence="4" id="KW-0479">Metal-binding</keyword>
<dbReference type="PANTHER" id="PTHR11705:SF143">
    <property type="entry name" value="SLL0236 PROTEIN"/>
    <property type="match status" value="1"/>
</dbReference>
<keyword evidence="5" id="KW-0378">Hydrolase</keyword>
<dbReference type="Gene3D" id="3.40.630.10">
    <property type="entry name" value="Zn peptidases"/>
    <property type="match status" value="1"/>
</dbReference>
<sequence>MRRRLVILLTVLGLLCLSGVTGAGASAEPPPNRQYRVQGPSDARQRSAVAATGAAIEEVAKGSVLVTATEAEVAAIRRLGYRVTEQPRPASRSDARAFDFPPSDSGYHTYAEMTADVNALVAAHPAIASTFTYGTSYEGRQLIGVKISDNVGTDEAEPEVLFTAHQHAREHLTVEMALYIMHLLADNYGSDSRITNLVNTREIWIMPDLNPDGGEYDIATGSYRSWRKNRQPNSGSSAVGTDINRNWGYNWGCCGGSSGSTSSETYRGSAAESAPEVKATADWVRSRVVGGVQQIKAHIDWHTYSELVLWPYGFTYDDTAPGLTQDDRDAHAVLGQNMAATNGYTPEQSSDLYITDGTIDDWMWGVYKIFSWTFEMYPTGSNPGFYPPDEQIVPQTTRNREVVLRFLEYADCVYRIIGKESQYCGTGNPPETVYSDTFESATAWTANPSGTDTATTGQWERGDPADTASSGAKQLGTTVSGTNDLVTGRLAGASAGDYDVDGGVTSIQSPPITLPAGGTLSLSLSWYLAHGSNSSSADYFRVRVVGNTTATVLQQAGAAANRNGSWSTATADLTAFAGQTVRILIDAADASGASLVEAGVDDVRITRRP</sequence>
<evidence type="ECO:0000256" key="9">
    <source>
        <dbReference type="SAM" id="MobiDB-lite"/>
    </source>
</evidence>
<accession>A0ABT1JWJ7</accession>
<comment type="similarity">
    <text evidence="2 8">Belongs to the peptidase M14 family.</text>
</comment>
<keyword evidence="14" id="KW-1185">Reference proteome</keyword>
<keyword evidence="3" id="KW-0645">Protease</keyword>
<gene>
    <name evidence="13" type="ORF">HD595_001291</name>
</gene>
<evidence type="ECO:0000256" key="3">
    <source>
        <dbReference type="ARBA" id="ARBA00022670"/>
    </source>
</evidence>
<dbReference type="InterPro" id="IPR000834">
    <property type="entry name" value="Peptidase_M14"/>
</dbReference>
<feature type="signal peptide" evidence="10">
    <location>
        <begin position="1"/>
        <end position="23"/>
    </location>
</feature>
<evidence type="ECO:0000256" key="4">
    <source>
        <dbReference type="ARBA" id="ARBA00022723"/>
    </source>
</evidence>
<evidence type="ECO:0000313" key="14">
    <source>
        <dbReference type="Proteomes" id="UP001320766"/>
    </source>
</evidence>
<dbReference type="SUPFAM" id="SSF49899">
    <property type="entry name" value="Concanavalin A-like lectins/glucanases"/>
    <property type="match status" value="1"/>
</dbReference>
<feature type="active site" description="Proton donor/acceptor" evidence="8">
    <location>
        <position position="375"/>
    </location>
</feature>
<dbReference type="Proteomes" id="UP001320766">
    <property type="component" value="Unassembled WGS sequence"/>
</dbReference>
<feature type="chain" id="PRO_5046191549" description="Zinc carboxypeptidase" evidence="10">
    <location>
        <begin position="24"/>
        <end position="609"/>
    </location>
</feature>
<dbReference type="Pfam" id="PF00246">
    <property type="entry name" value="Peptidase_M14"/>
    <property type="match status" value="1"/>
</dbReference>
<feature type="compositionally biased region" description="Polar residues" evidence="9">
    <location>
        <begin position="444"/>
        <end position="458"/>
    </location>
</feature>
<comment type="caution">
    <text evidence="13">The sequence shown here is derived from an EMBL/GenBank/DDBJ whole genome shotgun (WGS) entry which is preliminary data.</text>
</comment>
<evidence type="ECO:0000256" key="10">
    <source>
        <dbReference type="SAM" id="SignalP"/>
    </source>
</evidence>
<proteinExistence type="inferred from homology"/>
<evidence type="ECO:0000256" key="2">
    <source>
        <dbReference type="ARBA" id="ARBA00005988"/>
    </source>
</evidence>
<dbReference type="PROSITE" id="PS00133">
    <property type="entry name" value="CARBOXYPEPT_ZN_2"/>
    <property type="match status" value="1"/>
</dbReference>
<reference evidence="13 14" key="1">
    <citation type="submission" date="2022-06" db="EMBL/GenBank/DDBJ databases">
        <title>Sequencing the genomes of 1000 actinobacteria strains.</title>
        <authorList>
            <person name="Klenk H.-P."/>
        </authorList>
    </citation>
    <scope>NUCLEOTIDE SEQUENCE [LARGE SCALE GENOMIC DNA]</scope>
    <source>
        <strain evidence="13 14">DSM 44170</strain>
    </source>
</reference>
<dbReference type="SMART" id="SM00631">
    <property type="entry name" value="Zn_pept"/>
    <property type="match status" value="1"/>
</dbReference>
<protein>
    <recommendedName>
        <fullName evidence="15">Zinc carboxypeptidase</fullName>
    </recommendedName>
</protein>
<dbReference type="RefSeq" id="WP_253766530.1">
    <property type="nucleotide sequence ID" value="NZ_BAAAVE010000005.1"/>
</dbReference>
<dbReference type="PROSITE" id="PS00132">
    <property type="entry name" value="CARBOXYPEPT_ZN_1"/>
    <property type="match status" value="1"/>
</dbReference>
<evidence type="ECO:0000256" key="8">
    <source>
        <dbReference type="PROSITE-ProRule" id="PRU01379"/>
    </source>
</evidence>
<organism evidence="13 14">
    <name type="scientific">Nonomuraea roseoviolacea subsp. carminata</name>
    <dbReference type="NCBI Taxonomy" id="160689"/>
    <lineage>
        <taxon>Bacteria</taxon>
        <taxon>Bacillati</taxon>
        <taxon>Actinomycetota</taxon>
        <taxon>Actinomycetes</taxon>
        <taxon>Streptosporangiales</taxon>
        <taxon>Streptosporangiaceae</taxon>
        <taxon>Nonomuraea</taxon>
    </lineage>
</organism>
<feature type="compositionally biased region" description="Polar residues" evidence="9">
    <location>
        <begin position="467"/>
        <end position="480"/>
    </location>
</feature>
<name>A0ABT1JWJ7_9ACTN</name>
<dbReference type="SUPFAM" id="SSF53187">
    <property type="entry name" value="Zn-dependent exopeptidases"/>
    <property type="match status" value="1"/>
</dbReference>
<dbReference type="EMBL" id="JAMZEC010000001">
    <property type="protein sequence ID" value="MCP2345169.1"/>
    <property type="molecule type" value="Genomic_DNA"/>
</dbReference>
<dbReference type="InterPro" id="IPR000998">
    <property type="entry name" value="MAM_dom"/>
</dbReference>